<evidence type="ECO:0000256" key="1">
    <source>
        <dbReference type="ARBA" id="ARBA00001539"/>
    </source>
</evidence>
<evidence type="ECO:0000259" key="9">
    <source>
        <dbReference type="Pfam" id="PF16363"/>
    </source>
</evidence>
<dbReference type="Gene3D" id="3.40.50.720">
    <property type="entry name" value="NAD(P)-binding Rossmann-like Domain"/>
    <property type="match status" value="1"/>
</dbReference>
<dbReference type="EC" id="4.2.1.46" evidence="4 8"/>
<dbReference type="NCBIfam" id="TIGR01181">
    <property type="entry name" value="dTDP_gluc_dehyt"/>
    <property type="match status" value="1"/>
</dbReference>
<dbReference type="InterPro" id="IPR036291">
    <property type="entry name" value="NAD(P)-bd_dom_sf"/>
</dbReference>
<evidence type="ECO:0000313" key="10">
    <source>
        <dbReference type="EMBL" id="MBD3921476.1"/>
    </source>
</evidence>
<evidence type="ECO:0000256" key="8">
    <source>
        <dbReference type="RuleBase" id="RU004473"/>
    </source>
</evidence>
<dbReference type="Proteomes" id="UP000609346">
    <property type="component" value="Unassembled WGS sequence"/>
</dbReference>
<dbReference type="InterPro" id="IPR005888">
    <property type="entry name" value="dTDP_Gluc_deHydtase"/>
</dbReference>
<accession>A0ABR8MZV8</accession>
<evidence type="ECO:0000256" key="4">
    <source>
        <dbReference type="ARBA" id="ARBA00011990"/>
    </source>
</evidence>
<dbReference type="RefSeq" id="WP_191205780.1">
    <property type="nucleotide sequence ID" value="NZ_JACXZA010000006.1"/>
</dbReference>
<evidence type="ECO:0000256" key="7">
    <source>
        <dbReference type="ARBA" id="ARBA00023239"/>
    </source>
</evidence>
<keyword evidence="11" id="KW-1185">Reference proteome</keyword>
<proteinExistence type="inferred from homology"/>
<organism evidence="10 11">
    <name type="scientific">Paenibacillus terricola</name>
    <dbReference type="NCBI Taxonomy" id="2763503"/>
    <lineage>
        <taxon>Bacteria</taxon>
        <taxon>Bacillati</taxon>
        <taxon>Bacillota</taxon>
        <taxon>Bacilli</taxon>
        <taxon>Bacillales</taxon>
        <taxon>Paenibacillaceae</taxon>
        <taxon>Paenibacillus</taxon>
    </lineage>
</organism>
<dbReference type="SUPFAM" id="SSF51735">
    <property type="entry name" value="NAD(P)-binding Rossmann-fold domains"/>
    <property type="match status" value="1"/>
</dbReference>
<comment type="caution">
    <text evidence="10">The sequence shown here is derived from an EMBL/GenBank/DDBJ whole genome shotgun (WGS) entry which is preliminary data.</text>
</comment>
<feature type="domain" description="NAD(P)-binding" evidence="9">
    <location>
        <begin position="4"/>
        <end position="305"/>
    </location>
</feature>
<comment type="cofactor">
    <cofactor evidence="2 8">
        <name>NAD(+)</name>
        <dbReference type="ChEBI" id="CHEBI:57540"/>
    </cofactor>
</comment>
<dbReference type="CDD" id="cd05246">
    <property type="entry name" value="dTDP_GD_SDR_e"/>
    <property type="match status" value="1"/>
</dbReference>
<comment type="catalytic activity">
    <reaction evidence="1 8">
        <text>dTDP-alpha-D-glucose = dTDP-4-dehydro-6-deoxy-alpha-D-glucose + H2O</text>
        <dbReference type="Rhea" id="RHEA:17221"/>
        <dbReference type="ChEBI" id="CHEBI:15377"/>
        <dbReference type="ChEBI" id="CHEBI:57477"/>
        <dbReference type="ChEBI" id="CHEBI:57649"/>
        <dbReference type="EC" id="4.2.1.46"/>
    </reaction>
</comment>
<name>A0ABR8MZV8_9BACL</name>
<dbReference type="InterPro" id="IPR016040">
    <property type="entry name" value="NAD(P)-bd_dom"/>
</dbReference>
<dbReference type="Gene3D" id="3.90.25.10">
    <property type="entry name" value="UDP-galactose 4-epimerase, domain 1"/>
    <property type="match status" value="1"/>
</dbReference>
<protein>
    <recommendedName>
        <fullName evidence="5 8">dTDP-glucose 4,6-dehydratase</fullName>
        <ecNumber evidence="4 8">4.2.1.46</ecNumber>
    </recommendedName>
</protein>
<sequence>MNILVTGGAGFIGSNFIQHMLDNHDDYHIINLDKLTYSGNLENLSEVQSRRNYKFIKGSICDQKLVDEVIIKYDIDVIINFAAESHVDRSFQNPFLFTTNNVLGTQSLLDAAKNHGLRFVQISTDEVYGELGDTGVFTEDSPISPNNPYAASKASADLHVLAYHRTYGLPINIVRFANTYGPKQYPEKLIPMTITNALQDMPIYIHGEGKSIRDWLYVVDNVEAIRLVMENGIPGEVYNIGARQECQTLETVYLILDYLRKPRTLIKFVEDRPCQDYRYANDPSKIMSHLHWKAQYDFEVGLRKTIQWYMDNRRWWRSHDPRSVESRI</sequence>
<evidence type="ECO:0000256" key="3">
    <source>
        <dbReference type="ARBA" id="ARBA00008178"/>
    </source>
</evidence>
<evidence type="ECO:0000256" key="2">
    <source>
        <dbReference type="ARBA" id="ARBA00001911"/>
    </source>
</evidence>
<evidence type="ECO:0000256" key="6">
    <source>
        <dbReference type="ARBA" id="ARBA00023027"/>
    </source>
</evidence>
<gene>
    <name evidence="10" type="primary">rfbB</name>
    <name evidence="10" type="ORF">H8B09_22100</name>
</gene>
<keyword evidence="7 8" id="KW-0456">Lyase</keyword>
<reference evidence="10 11" key="1">
    <citation type="submission" date="2020-09" db="EMBL/GenBank/DDBJ databases">
        <title>Paenibacillus sp. strain PR3 16S rRNA gene Genome sequencing and assembly.</title>
        <authorList>
            <person name="Kim J."/>
        </authorList>
    </citation>
    <scope>NUCLEOTIDE SEQUENCE [LARGE SCALE GENOMIC DNA]</scope>
    <source>
        <strain evidence="10 11">PR3</strain>
    </source>
</reference>
<dbReference type="EMBL" id="JACXZA010000006">
    <property type="protein sequence ID" value="MBD3921476.1"/>
    <property type="molecule type" value="Genomic_DNA"/>
</dbReference>
<keyword evidence="6" id="KW-0520">NAD</keyword>
<comment type="similarity">
    <text evidence="3 8">Belongs to the NAD(P)-dependent epimerase/dehydratase family. dTDP-glucose dehydratase subfamily.</text>
</comment>
<dbReference type="PANTHER" id="PTHR43000">
    <property type="entry name" value="DTDP-D-GLUCOSE 4,6-DEHYDRATASE-RELATED"/>
    <property type="match status" value="1"/>
</dbReference>
<dbReference type="Pfam" id="PF16363">
    <property type="entry name" value="GDP_Man_Dehyd"/>
    <property type="match status" value="1"/>
</dbReference>
<evidence type="ECO:0000256" key="5">
    <source>
        <dbReference type="ARBA" id="ARBA00016977"/>
    </source>
</evidence>
<dbReference type="GO" id="GO:0008460">
    <property type="term" value="F:dTDP-glucose 4,6-dehydratase activity"/>
    <property type="evidence" value="ECO:0007669"/>
    <property type="project" value="UniProtKB-EC"/>
</dbReference>
<evidence type="ECO:0000313" key="11">
    <source>
        <dbReference type="Proteomes" id="UP000609346"/>
    </source>
</evidence>